<feature type="domain" description="Peptidase M48" evidence="7">
    <location>
        <begin position="216"/>
        <end position="374"/>
    </location>
</feature>
<evidence type="ECO:0000256" key="3">
    <source>
        <dbReference type="ARBA" id="ARBA00022723"/>
    </source>
</evidence>
<evidence type="ECO:0000256" key="1">
    <source>
        <dbReference type="ARBA" id="ARBA00001947"/>
    </source>
</evidence>
<evidence type="ECO:0000313" key="8">
    <source>
        <dbReference type="EMBL" id="KAF7139605.1"/>
    </source>
</evidence>
<accession>A0A834GV30</accession>
<dbReference type="InterPro" id="IPR051156">
    <property type="entry name" value="Mito/Outer_Membr_Metalloprot"/>
</dbReference>
<dbReference type="GO" id="GO:0016020">
    <property type="term" value="C:membrane"/>
    <property type="evidence" value="ECO:0007669"/>
    <property type="project" value="TreeGrafter"/>
</dbReference>
<keyword evidence="6" id="KW-0482">Metalloprotease</keyword>
<organism evidence="8 9">
    <name type="scientific">Rhododendron simsii</name>
    <name type="common">Sims's rhododendron</name>
    <dbReference type="NCBI Taxonomy" id="118357"/>
    <lineage>
        <taxon>Eukaryota</taxon>
        <taxon>Viridiplantae</taxon>
        <taxon>Streptophyta</taxon>
        <taxon>Embryophyta</taxon>
        <taxon>Tracheophyta</taxon>
        <taxon>Spermatophyta</taxon>
        <taxon>Magnoliopsida</taxon>
        <taxon>eudicotyledons</taxon>
        <taxon>Gunneridae</taxon>
        <taxon>Pentapetalae</taxon>
        <taxon>asterids</taxon>
        <taxon>Ericales</taxon>
        <taxon>Ericaceae</taxon>
        <taxon>Ericoideae</taxon>
        <taxon>Rhodoreae</taxon>
        <taxon>Rhododendron</taxon>
    </lineage>
</organism>
<keyword evidence="5" id="KW-0862">Zinc</keyword>
<proteinExistence type="predicted"/>
<dbReference type="InterPro" id="IPR001915">
    <property type="entry name" value="Peptidase_M48"/>
</dbReference>
<keyword evidence="4" id="KW-0378">Hydrolase</keyword>
<evidence type="ECO:0000256" key="2">
    <source>
        <dbReference type="ARBA" id="ARBA00022670"/>
    </source>
</evidence>
<reference evidence="8" key="1">
    <citation type="submission" date="2019-11" db="EMBL/GenBank/DDBJ databases">
        <authorList>
            <person name="Liu Y."/>
            <person name="Hou J."/>
            <person name="Li T.-Q."/>
            <person name="Guan C.-H."/>
            <person name="Wu X."/>
            <person name="Wu H.-Z."/>
            <person name="Ling F."/>
            <person name="Zhang R."/>
            <person name="Shi X.-G."/>
            <person name="Ren J.-P."/>
            <person name="Chen E.-F."/>
            <person name="Sun J.-M."/>
        </authorList>
    </citation>
    <scope>NUCLEOTIDE SEQUENCE</scope>
    <source>
        <strain evidence="8">Adult_tree_wgs_1</strain>
        <tissue evidence="8">Leaves</tissue>
    </source>
</reference>
<keyword evidence="9" id="KW-1185">Reference proteome</keyword>
<evidence type="ECO:0000313" key="9">
    <source>
        <dbReference type="Proteomes" id="UP000626092"/>
    </source>
</evidence>
<gene>
    <name evidence="8" type="ORF">RHSIM_Rhsim07G0025300</name>
</gene>
<dbReference type="AlphaFoldDB" id="A0A834GV30"/>
<sequence length="569" mass="65016">MSSRFLLDAGRRFFHGNRFQAQLYRKETGLVIHQTQRAVARLQRGLVIRQTQRALARFKRDPWGIMLRNPKLVVIGSCVLIALLFGRIERIPISGRFHMVLSCKTLERKLGERTFKGQEEEHRRKILPPNSPQSIRVQRILREIVQGMHSGLRLEKDCSVRVHERKNPTELTPGGTSRKEEALEAESYSSTGNELLVCHKPKEGMIQKRARRFGWRFATRHLDGLNWEVMVVDDPYNPNACYIPNGKIVFFTGLFRKLKSNAEVAAVLGHEVGHGIARHIAEGYFKFLWVIILLILCPPDPNSKPDHPINMFLAFISRRREMEADYIGMMLMAAAGYDPRLAPGVEVKIDDGGRHNALSTHPCGRKRAEKLQKPKVMDRAMAIYGEVTSGLGNRIVEAKSVLLKTIDSEREVEERLAEIQQAAGHANAEKYEERAVWQELLNPSPGVKTDPYHWMRNPVFSKDHGDQCNCLLQPHDLQRCWDQGDRVGRKPLLYWGLGLICCVLTSEIFPLRRLRAQASALGAVGSRCVPETKGKFLEQIETMFRSDWDSGKEVNWSLEMQRINLVQKQ</sequence>
<evidence type="ECO:0000256" key="4">
    <source>
        <dbReference type="ARBA" id="ARBA00022801"/>
    </source>
</evidence>
<keyword evidence="2" id="KW-0645">Protease</keyword>
<dbReference type="CDD" id="cd07331">
    <property type="entry name" value="M48C_Oma1_like"/>
    <property type="match status" value="1"/>
</dbReference>
<dbReference type="Proteomes" id="UP000626092">
    <property type="component" value="Unassembled WGS sequence"/>
</dbReference>
<dbReference type="Pfam" id="PF01435">
    <property type="entry name" value="Peptidase_M48"/>
    <property type="match status" value="1"/>
</dbReference>
<dbReference type="GO" id="GO:0004222">
    <property type="term" value="F:metalloendopeptidase activity"/>
    <property type="evidence" value="ECO:0007669"/>
    <property type="project" value="InterPro"/>
</dbReference>
<evidence type="ECO:0000256" key="5">
    <source>
        <dbReference type="ARBA" id="ARBA00022833"/>
    </source>
</evidence>
<dbReference type="Gene3D" id="3.30.2010.10">
    <property type="entry name" value="Metalloproteases ('zincins'), catalytic domain"/>
    <property type="match status" value="1"/>
</dbReference>
<dbReference type="GO" id="GO:0046872">
    <property type="term" value="F:metal ion binding"/>
    <property type="evidence" value="ECO:0007669"/>
    <property type="project" value="UniProtKB-KW"/>
</dbReference>
<dbReference type="EMBL" id="WJXA01000007">
    <property type="protein sequence ID" value="KAF7139605.1"/>
    <property type="molecule type" value="Genomic_DNA"/>
</dbReference>
<comment type="caution">
    <text evidence="8">The sequence shown here is derived from an EMBL/GenBank/DDBJ whole genome shotgun (WGS) entry which is preliminary data.</text>
</comment>
<name>A0A834GV30_RHOSS</name>
<dbReference type="PANTHER" id="PTHR22726">
    <property type="entry name" value="METALLOENDOPEPTIDASE OMA1"/>
    <property type="match status" value="1"/>
</dbReference>
<keyword evidence="3" id="KW-0479">Metal-binding</keyword>
<protein>
    <recommendedName>
        <fullName evidence="7">Peptidase M48 domain-containing protein</fullName>
    </recommendedName>
</protein>
<dbReference type="OrthoDB" id="7464992at2759"/>
<evidence type="ECO:0000259" key="7">
    <source>
        <dbReference type="Pfam" id="PF01435"/>
    </source>
</evidence>
<evidence type="ECO:0000256" key="6">
    <source>
        <dbReference type="ARBA" id="ARBA00023049"/>
    </source>
</evidence>
<dbReference type="GO" id="GO:0051603">
    <property type="term" value="P:proteolysis involved in protein catabolic process"/>
    <property type="evidence" value="ECO:0007669"/>
    <property type="project" value="TreeGrafter"/>
</dbReference>
<comment type="cofactor">
    <cofactor evidence="1">
        <name>Zn(2+)</name>
        <dbReference type="ChEBI" id="CHEBI:29105"/>
    </cofactor>
</comment>
<dbReference type="PANTHER" id="PTHR22726:SF1">
    <property type="entry name" value="METALLOENDOPEPTIDASE OMA1, MITOCHONDRIAL"/>
    <property type="match status" value="1"/>
</dbReference>